<organism evidence="1 2">
    <name type="scientific">Vaccinium darrowii</name>
    <dbReference type="NCBI Taxonomy" id="229202"/>
    <lineage>
        <taxon>Eukaryota</taxon>
        <taxon>Viridiplantae</taxon>
        <taxon>Streptophyta</taxon>
        <taxon>Embryophyta</taxon>
        <taxon>Tracheophyta</taxon>
        <taxon>Spermatophyta</taxon>
        <taxon>Magnoliopsida</taxon>
        <taxon>eudicotyledons</taxon>
        <taxon>Gunneridae</taxon>
        <taxon>Pentapetalae</taxon>
        <taxon>asterids</taxon>
        <taxon>Ericales</taxon>
        <taxon>Ericaceae</taxon>
        <taxon>Vaccinioideae</taxon>
        <taxon>Vaccinieae</taxon>
        <taxon>Vaccinium</taxon>
    </lineage>
</organism>
<sequence>MYLCFYTGKPFHVYVFGLAGAAVAGVADILKVPAILIKAVTNVVDGDKPSIVEYRQNLAAVTAALGLAVKLISSMGSASLNLKLTAAFGIPLIWCDAE</sequence>
<gene>
    <name evidence="1" type="ORF">Vadar_003111</name>
</gene>
<accession>A0ACB7YCS3</accession>
<protein>
    <submittedName>
        <fullName evidence="1">Uncharacterized protein</fullName>
    </submittedName>
</protein>
<reference evidence="1 2" key="1">
    <citation type="journal article" date="2021" name="Hortic Res">
        <title>High-quality reference genome and annotation aids understanding of berry development for evergreen blueberry (Vaccinium darrowii).</title>
        <authorList>
            <person name="Yu J."/>
            <person name="Hulse-Kemp A.M."/>
            <person name="Babiker E."/>
            <person name="Staton M."/>
        </authorList>
    </citation>
    <scope>NUCLEOTIDE SEQUENCE [LARGE SCALE GENOMIC DNA]</scope>
    <source>
        <strain evidence="2">cv. NJ 8807/NJ 8810</strain>
        <tissue evidence="1">Young leaf</tissue>
    </source>
</reference>
<dbReference type="EMBL" id="CM037158">
    <property type="protein sequence ID" value="KAH7850794.1"/>
    <property type="molecule type" value="Genomic_DNA"/>
</dbReference>
<name>A0ACB7YCS3_9ERIC</name>
<proteinExistence type="predicted"/>
<comment type="caution">
    <text evidence="1">The sequence shown here is derived from an EMBL/GenBank/DDBJ whole genome shotgun (WGS) entry which is preliminary data.</text>
</comment>
<evidence type="ECO:0000313" key="2">
    <source>
        <dbReference type="Proteomes" id="UP000828048"/>
    </source>
</evidence>
<keyword evidence="2" id="KW-1185">Reference proteome</keyword>
<dbReference type="Proteomes" id="UP000828048">
    <property type="component" value="Chromosome 8"/>
</dbReference>
<evidence type="ECO:0000313" key="1">
    <source>
        <dbReference type="EMBL" id="KAH7850794.1"/>
    </source>
</evidence>